<evidence type="ECO:0000256" key="4">
    <source>
        <dbReference type="ARBA" id="ARBA00023136"/>
    </source>
</evidence>
<sequence length="400" mass="44964">MLDVWLQQAAFAAGLDWPVSHPAFLFIRVLLAFIVLAALFTLARRYLRPVLAHLLDRLDGKLEQETERDRRKLASHLAHLVPAAVLINSVAPYFNHWPDFVLLVDDALWVYLYLVAGLAFAALTNFVCRIYATLYPASNVPYLGLAQVLKLLDAIVIGILILSTLLGKSPVYLLSGLGALTAVLLLVFKDTILGLVASVQLATNKMVSLGDWIEMPKYGADGSVIEVALTTVKVQNWDNTITTIPTYALIADSFKNWRGMQQSGGRRIKRALKIDIHSIGFLDAQEKQQISQQPELQDFVQSDNAQQLLATTQLTNVRLYRAYAEWLLRQHPKINQNMTLMVRQLESNEVGLPLEIYCFCADKAWVNYEQVQAELFDQLFATLPLFTLSAFQRLGHRSPE</sequence>
<keyword evidence="2 5" id="KW-0812">Transmembrane</keyword>
<dbReference type="RefSeq" id="WP_377330824.1">
    <property type="nucleotide sequence ID" value="NZ_JBHSGB010000001.1"/>
</dbReference>
<dbReference type="EMBL" id="JBHSGB010000001">
    <property type="protein sequence ID" value="MFC4653485.1"/>
    <property type="molecule type" value="Genomic_DNA"/>
</dbReference>
<comment type="subcellular location">
    <subcellularLocation>
        <location evidence="1">Membrane</location>
    </subcellularLocation>
</comment>
<evidence type="ECO:0000256" key="5">
    <source>
        <dbReference type="SAM" id="Phobius"/>
    </source>
</evidence>
<dbReference type="InterPro" id="IPR006685">
    <property type="entry name" value="MscS_channel_2nd"/>
</dbReference>
<evidence type="ECO:0000313" key="7">
    <source>
        <dbReference type="EMBL" id="MFC4653485.1"/>
    </source>
</evidence>
<dbReference type="InterPro" id="IPR030192">
    <property type="entry name" value="YbdG"/>
</dbReference>
<keyword evidence="3 5" id="KW-1133">Transmembrane helix</keyword>
<dbReference type="Pfam" id="PF00924">
    <property type="entry name" value="MS_channel_2nd"/>
    <property type="match status" value="1"/>
</dbReference>
<feature type="transmembrane region" description="Helical" evidence="5">
    <location>
        <begin position="107"/>
        <end position="128"/>
    </location>
</feature>
<proteinExistence type="predicted"/>
<gene>
    <name evidence="7" type="ORF">ACFO3I_00465</name>
</gene>
<dbReference type="Gene3D" id="2.30.30.60">
    <property type="match status" value="1"/>
</dbReference>
<reference evidence="8" key="1">
    <citation type="journal article" date="2019" name="Int. J. Syst. Evol. Microbiol.">
        <title>The Global Catalogue of Microorganisms (GCM) 10K type strain sequencing project: providing services to taxonomists for standard genome sequencing and annotation.</title>
        <authorList>
            <consortium name="The Broad Institute Genomics Platform"/>
            <consortium name="The Broad Institute Genome Sequencing Center for Infectious Disease"/>
            <person name="Wu L."/>
            <person name="Ma J."/>
        </authorList>
    </citation>
    <scope>NUCLEOTIDE SEQUENCE [LARGE SCALE GENOMIC DNA]</scope>
    <source>
        <strain evidence="8">DT28</strain>
    </source>
</reference>
<dbReference type="Proteomes" id="UP001595962">
    <property type="component" value="Unassembled WGS sequence"/>
</dbReference>
<keyword evidence="4 5" id="KW-0472">Membrane</keyword>
<dbReference type="InterPro" id="IPR010920">
    <property type="entry name" value="LSM_dom_sf"/>
</dbReference>
<protein>
    <submittedName>
        <fullName evidence="7">Mechanosensitive ion channel family protein</fullName>
    </submittedName>
</protein>
<dbReference type="PANTHER" id="PTHR30414">
    <property type="entry name" value="MINICONDUCTANCE MECHANOSENSITIVE CHANNEL YBDG"/>
    <property type="match status" value="1"/>
</dbReference>
<organism evidence="7 8">
    <name type="scientific">Rheinheimera marina</name>
    <dbReference type="NCBI Taxonomy" id="1774958"/>
    <lineage>
        <taxon>Bacteria</taxon>
        <taxon>Pseudomonadati</taxon>
        <taxon>Pseudomonadota</taxon>
        <taxon>Gammaproteobacteria</taxon>
        <taxon>Chromatiales</taxon>
        <taxon>Chromatiaceae</taxon>
        <taxon>Rheinheimera</taxon>
    </lineage>
</organism>
<evidence type="ECO:0000256" key="1">
    <source>
        <dbReference type="ARBA" id="ARBA00004370"/>
    </source>
</evidence>
<feature type="transmembrane region" description="Helical" evidence="5">
    <location>
        <begin position="171"/>
        <end position="188"/>
    </location>
</feature>
<dbReference type="InterPro" id="IPR023408">
    <property type="entry name" value="MscS_beta-dom_sf"/>
</dbReference>
<keyword evidence="8" id="KW-1185">Reference proteome</keyword>
<evidence type="ECO:0000256" key="2">
    <source>
        <dbReference type="ARBA" id="ARBA00022692"/>
    </source>
</evidence>
<feature type="transmembrane region" description="Helical" evidence="5">
    <location>
        <begin position="23"/>
        <end position="43"/>
    </location>
</feature>
<feature type="transmembrane region" description="Helical" evidence="5">
    <location>
        <begin position="77"/>
        <end position="95"/>
    </location>
</feature>
<feature type="domain" description="Mechanosensitive ion channel MscS" evidence="6">
    <location>
        <begin position="190"/>
        <end position="258"/>
    </location>
</feature>
<comment type="caution">
    <text evidence="7">The sequence shown here is derived from an EMBL/GenBank/DDBJ whole genome shotgun (WGS) entry which is preliminary data.</text>
</comment>
<evidence type="ECO:0000259" key="6">
    <source>
        <dbReference type="Pfam" id="PF00924"/>
    </source>
</evidence>
<feature type="transmembrane region" description="Helical" evidence="5">
    <location>
        <begin position="140"/>
        <end position="165"/>
    </location>
</feature>
<accession>A0ABV9JJ38</accession>
<evidence type="ECO:0000313" key="8">
    <source>
        <dbReference type="Proteomes" id="UP001595962"/>
    </source>
</evidence>
<dbReference type="PANTHER" id="PTHR30414:SF0">
    <property type="entry name" value="MINICONDUCTANCE MECHANOSENSITIVE CHANNEL YBDG"/>
    <property type="match status" value="1"/>
</dbReference>
<name>A0ABV9JJ38_9GAMM</name>
<dbReference type="SUPFAM" id="SSF50182">
    <property type="entry name" value="Sm-like ribonucleoproteins"/>
    <property type="match status" value="1"/>
</dbReference>
<evidence type="ECO:0000256" key="3">
    <source>
        <dbReference type="ARBA" id="ARBA00022989"/>
    </source>
</evidence>